<evidence type="ECO:0000256" key="1">
    <source>
        <dbReference type="SAM" id="Phobius"/>
    </source>
</evidence>
<keyword evidence="1" id="KW-0472">Membrane</keyword>
<protein>
    <submittedName>
        <fullName evidence="2">Uncharacterized protein</fullName>
    </submittedName>
</protein>
<proteinExistence type="predicted"/>
<keyword evidence="1" id="KW-0812">Transmembrane</keyword>
<dbReference type="AlphaFoldDB" id="A0AAQ3SCX0"/>
<dbReference type="Proteomes" id="UP001374535">
    <property type="component" value="Chromosome 1"/>
</dbReference>
<feature type="transmembrane region" description="Helical" evidence="1">
    <location>
        <begin position="54"/>
        <end position="76"/>
    </location>
</feature>
<evidence type="ECO:0000313" key="2">
    <source>
        <dbReference type="EMBL" id="WVZ24813.1"/>
    </source>
</evidence>
<gene>
    <name evidence="2" type="ORF">V8G54_003357</name>
</gene>
<keyword evidence="1" id="KW-1133">Transmembrane helix</keyword>
<reference evidence="2 3" key="1">
    <citation type="journal article" date="2023" name="Life. Sci Alliance">
        <title>Evolutionary insights into 3D genome organization and epigenetic landscape of Vigna mungo.</title>
        <authorList>
            <person name="Junaid A."/>
            <person name="Singh B."/>
            <person name="Bhatia S."/>
        </authorList>
    </citation>
    <scope>NUCLEOTIDE SEQUENCE [LARGE SCALE GENOMIC DNA]</scope>
    <source>
        <strain evidence="2">Urdbean</strain>
    </source>
</reference>
<organism evidence="2 3">
    <name type="scientific">Vigna mungo</name>
    <name type="common">Black gram</name>
    <name type="synonym">Phaseolus mungo</name>
    <dbReference type="NCBI Taxonomy" id="3915"/>
    <lineage>
        <taxon>Eukaryota</taxon>
        <taxon>Viridiplantae</taxon>
        <taxon>Streptophyta</taxon>
        <taxon>Embryophyta</taxon>
        <taxon>Tracheophyta</taxon>
        <taxon>Spermatophyta</taxon>
        <taxon>Magnoliopsida</taxon>
        <taxon>eudicotyledons</taxon>
        <taxon>Gunneridae</taxon>
        <taxon>Pentapetalae</taxon>
        <taxon>rosids</taxon>
        <taxon>fabids</taxon>
        <taxon>Fabales</taxon>
        <taxon>Fabaceae</taxon>
        <taxon>Papilionoideae</taxon>
        <taxon>50 kb inversion clade</taxon>
        <taxon>NPAAA clade</taxon>
        <taxon>indigoferoid/millettioid clade</taxon>
        <taxon>Phaseoleae</taxon>
        <taxon>Vigna</taxon>
    </lineage>
</organism>
<dbReference type="EMBL" id="CP144700">
    <property type="protein sequence ID" value="WVZ24813.1"/>
    <property type="molecule type" value="Genomic_DNA"/>
</dbReference>
<name>A0AAQ3SCX0_VIGMU</name>
<evidence type="ECO:0000313" key="3">
    <source>
        <dbReference type="Proteomes" id="UP001374535"/>
    </source>
</evidence>
<accession>A0AAQ3SCX0</accession>
<keyword evidence="3" id="KW-1185">Reference proteome</keyword>
<sequence>MTARARRGCRRRCSDGAIQTEPFFPLSFLSFSTSSQGEKGQVQRRLWRRFTFSFPFWIVTQEGGFLLFLFLFRLIGGKRFWQSADKDSDRCKIGIKNYFLYLFCV</sequence>